<reference evidence="3 4" key="1">
    <citation type="submission" date="2018-09" db="EMBL/GenBank/DDBJ databases">
        <authorList>
            <person name="Zhu H."/>
        </authorList>
    </citation>
    <scope>NUCLEOTIDE SEQUENCE [LARGE SCALE GENOMIC DNA]</scope>
    <source>
        <strain evidence="3 4">K2R10-39</strain>
    </source>
</reference>
<evidence type="ECO:0000256" key="2">
    <source>
        <dbReference type="SAM" id="SignalP"/>
    </source>
</evidence>
<dbReference type="AlphaFoldDB" id="A0A418X2B1"/>
<feature type="signal peptide" evidence="2">
    <location>
        <begin position="1"/>
        <end position="27"/>
    </location>
</feature>
<gene>
    <name evidence="3" type="ORF">D3870_11685</name>
</gene>
<dbReference type="RefSeq" id="WP_119739290.1">
    <property type="nucleotide sequence ID" value="NZ_QYUN01000002.1"/>
</dbReference>
<feature type="transmembrane region" description="Helical" evidence="1">
    <location>
        <begin position="148"/>
        <end position="173"/>
    </location>
</feature>
<sequence>MFQISEKAGLRTAVFAVSALVAMPALAHSGGDHVHGFAAGFAHPFSGLDHLLAMLAVGLWAAQHKRSAVWLLPLVFPLMMILGAVAGVYGMQLPGVEAGISGSVVVLGLLIAFAVRMPVWASAALVSTFALAHGHAHGIELPKDVSPVLYCIGFVAATFVLHLIGLAVGLAAGQRTADKVVRLIGAGIAATGAFLLAGLA</sequence>
<dbReference type="PIRSF" id="PIRSF016919">
    <property type="entry name" value="HupE_UreJ"/>
    <property type="match status" value="1"/>
</dbReference>
<proteinExistence type="predicted"/>
<keyword evidence="1" id="KW-1133">Transmembrane helix</keyword>
<evidence type="ECO:0000313" key="4">
    <source>
        <dbReference type="Proteomes" id="UP000285190"/>
    </source>
</evidence>
<evidence type="ECO:0000256" key="1">
    <source>
        <dbReference type="SAM" id="Phobius"/>
    </source>
</evidence>
<accession>A0A418X2B1</accession>
<feature type="transmembrane region" description="Helical" evidence="1">
    <location>
        <begin position="180"/>
        <end position="199"/>
    </location>
</feature>
<feature type="chain" id="PRO_5019473398" evidence="2">
    <location>
        <begin position="28"/>
        <end position="200"/>
    </location>
</feature>
<keyword evidence="2" id="KW-0732">Signal</keyword>
<keyword evidence="1" id="KW-0472">Membrane</keyword>
<protein>
    <submittedName>
        <fullName evidence="3">Urease accessory protein</fullName>
    </submittedName>
</protein>
<feature type="transmembrane region" description="Helical" evidence="1">
    <location>
        <begin position="69"/>
        <end position="89"/>
    </location>
</feature>
<organism evidence="3 4">
    <name type="scientific">Noviherbaspirillum cavernae</name>
    <dbReference type="NCBI Taxonomy" id="2320862"/>
    <lineage>
        <taxon>Bacteria</taxon>
        <taxon>Pseudomonadati</taxon>
        <taxon>Pseudomonadota</taxon>
        <taxon>Betaproteobacteria</taxon>
        <taxon>Burkholderiales</taxon>
        <taxon>Oxalobacteraceae</taxon>
        <taxon>Noviherbaspirillum</taxon>
    </lineage>
</organism>
<keyword evidence="4" id="KW-1185">Reference proteome</keyword>
<dbReference type="EMBL" id="QYUN01000002">
    <property type="protein sequence ID" value="RJG06583.1"/>
    <property type="molecule type" value="Genomic_DNA"/>
</dbReference>
<keyword evidence="1" id="KW-0812">Transmembrane</keyword>
<evidence type="ECO:0000313" key="3">
    <source>
        <dbReference type="EMBL" id="RJG06583.1"/>
    </source>
</evidence>
<dbReference type="Proteomes" id="UP000285190">
    <property type="component" value="Unassembled WGS sequence"/>
</dbReference>
<dbReference type="Pfam" id="PF04955">
    <property type="entry name" value="HupE_UreJ"/>
    <property type="match status" value="1"/>
</dbReference>
<dbReference type="InterPro" id="IPR007038">
    <property type="entry name" value="HupE_UreJ"/>
</dbReference>
<feature type="transmembrane region" description="Helical" evidence="1">
    <location>
        <begin position="37"/>
        <end position="62"/>
    </location>
</feature>
<name>A0A418X2B1_9BURK</name>
<dbReference type="OrthoDB" id="9808192at2"/>
<comment type="caution">
    <text evidence="3">The sequence shown here is derived from an EMBL/GenBank/DDBJ whole genome shotgun (WGS) entry which is preliminary data.</text>
</comment>